<dbReference type="PIRSF" id="PIRSF028762">
    <property type="entry name" value="ABD1"/>
    <property type="match status" value="1"/>
</dbReference>
<dbReference type="AlphaFoldDB" id="A0AAV2TPB0"/>
<evidence type="ECO:0000256" key="8">
    <source>
        <dbReference type="ARBA" id="ARBA00023242"/>
    </source>
</evidence>
<reference evidence="14" key="1">
    <citation type="submission" date="2024-06" db="EMBL/GenBank/DDBJ databases">
        <authorList>
            <person name="Liu X."/>
            <person name="Lenzi L."/>
            <person name="Haldenby T S."/>
            <person name="Uol C."/>
        </authorList>
    </citation>
    <scope>NUCLEOTIDE SEQUENCE</scope>
</reference>
<dbReference type="CDD" id="cd02440">
    <property type="entry name" value="AdoMet_MTases"/>
    <property type="match status" value="1"/>
</dbReference>
<evidence type="ECO:0000313" key="15">
    <source>
        <dbReference type="Proteomes" id="UP001497525"/>
    </source>
</evidence>
<evidence type="ECO:0000256" key="5">
    <source>
        <dbReference type="ARBA" id="ARBA00022691"/>
    </source>
</evidence>
<comment type="caution">
    <text evidence="14">The sequence shown here is derived from an EMBL/GenBank/DDBJ whole genome shotgun (WGS) entry which is preliminary data.</text>
</comment>
<comment type="catalytic activity">
    <reaction evidence="9">
        <text>a 5'-end (5'-triphosphoguanosine)-ribonucleoside in mRNA + S-adenosyl-L-methionine = a 5'-end (N(7)-methyl 5'-triphosphoguanosine)-ribonucleoside in mRNA + S-adenosyl-L-homocysteine</text>
        <dbReference type="Rhea" id="RHEA:67008"/>
        <dbReference type="Rhea" id="RHEA-COMP:17166"/>
        <dbReference type="Rhea" id="RHEA-COMP:17167"/>
        <dbReference type="ChEBI" id="CHEBI:57856"/>
        <dbReference type="ChEBI" id="CHEBI:59789"/>
        <dbReference type="ChEBI" id="CHEBI:156461"/>
        <dbReference type="ChEBI" id="CHEBI:167617"/>
        <dbReference type="EC" id="2.1.1.56"/>
    </reaction>
</comment>
<evidence type="ECO:0000256" key="1">
    <source>
        <dbReference type="ARBA" id="ARBA00004123"/>
    </source>
</evidence>
<keyword evidence="5 10" id="KW-0949">S-adenosyl-L-methionine</keyword>
<dbReference type="GO" id="GO:0003723">
    <property type="term" value="F:RNA binding"/>
    <property type="evidence" value="ECO:0007669"/>
    <property type="project" value="UniProtKB-KW"/>
</dbReference>
<dbReference type="EMBL" id="CAXLJL010000523">
    <property type="protein sequence ID" value="CAL5138744.1"/>
    <property type="molecule type" value="Genomic_DNA"/>
</dbReference>
<gene>
    <name evidence="14" type="ORF">CDAUBV1_LOCUS13553</name>
</gene>
<keyword evidence="4 10" id="KW-0808">Transferase</keyword>
<dbReference type="Pfam" id="PF03291">
    <property type="entry name" value="mRNA_G-N7_MeTrfase"/>
    <property type="match status" value="1"/>
</dbReference>
<feature type="binding site" evidence="11">
    <location>
        <position position="148"/>
    </location>
    <ligand>
        <name>S-adenosyl-L-methionine</name>
        <dbReference type="ChEBI" id="CHEBI:59789"/>
    </ligand>
</feature>
<keyword evidence="8 10" id="KW-0539">Nucleus</keyword>
<dbReference type="EC" id="2.1.1.56" evidence="10"/>
<feature type="binding site" evidence="11">
    <location>
        <position position="127"/>
    </location>
    <ligand>
        <name>S-adenosyl-L-methionine</name>
        <dbReference type="ChEBI" id="CHEBI:59789"/>
    </ligand>
</feature>
<evidence type="ECO:0000256" key="4">
    <source>
        <dbReference type="ARBA" id="ARBA00022679"/>
    </source>
</evidence>
<feature type="site" description="mRNA cap binding" evidence="12">
    <location>
        <position position="82"/>
    </location>
</feature>
<dbReference type="PANTHER" id="PTHR12189:SF2">
    <property type="entry name" value="MRNA CAP GUANINE-N7 METHYLTRANSFERASE"/>
    <property type="match status" value="1"/>
</dbReference>
<evidence type="ECO:0000256" key="11">
    <source>
        <dbReference type="PIRSR" id="PIRSR028762-1"/>
    </source>
</evidence>
<dbReference type="PANTHER" id="PTHR12189">
    <property type="entry name" value="MRNA GUANINE-7- METHYLTRANSFERASE"/>
    <property type="match status" value="1"/>
</dbReference>
<feature type="site" description="mRNA cap binding" evidence="12">
    <location>
        <position position="269"/>
    </location>
</feature>
<evidence type="ECO:0000256" key="2">
    <source>
        <dbReference type="ARBA" id="ARBA00022603"/>
    </source>
</evidence>
<dbReference type="InterPro" id="IPR029063">
    <property type="entry name" value="SAM-dependent_MTases_sf"/>
</dbReference>
<accession>A0AAV2TPB0</accession>
<organism evidence="14 15">
    <name type="scientific">Calicophoron daubneyi</name>
    <name type="common">Rumen fluke</name>
    <name type="synonym">Paramphistomum daubneyi</name>
    <dbReference type="NCBI Taxonomy" id="300641"/>
    <lineage>
        <taxon>Eukaryota</taxon>
        <taxon>Metazoa</taxon>
        <taxon>Spiralia</taxon>
        <taxon>Lophotrochozoa</taxon>
        <taxon>Platyhelminthes</taxon>
        <taxon>Trematoda</taxon>
        <taxon>Digenea</taxon>
        <taxon>Plagiorchiida</taxon>
        <taxon>Pronocephalata</taxon>
        <taxon>Paramphistomoidea</taxon>
        <taxon>Paramphistomidae</taxon>
        <taxon>Calicophoron</taxon>
    </lineage>
</organism>
<feature type="site" description="mRNA cap binding" evidence="12">
    <location>
        <position position="76"/>
    </location>
</feature>
<keyword evidence="6 10" id="KW-0694">RNA-binding</keyword>
<dbReference type="SUPFAM" id="SSF53335">
    <property type="entry name" value="S-adenosyl-L-methionine-dependent methyltransferases"/>
    <property type="match status" value="1"/>
</dbReference>
<evidence type="ECO:0000256" key="12">
    <source>
        <dbReference type="PIRSR" id="PIRSR028762-2"/>
    </source>
</evidence>
<dbReference type="Gene3D" id="3.40.50.150">
    <property type="entry name" value="Vaccinia Virus protein VP39"/>
    <property type="match status" value="1"/>
</dbReference>
<evidence type="ECO:0000259" key="13">
    <source>
        <dbReference type="PROSITE" id="PS51562"/>
    </source>
</evidence>
<comment type="similarity">
    <text evidence="10">Belongs to the class I-like SAM-binding methyltransferase superfamily. mRNA cap 0 methyltransferase family.</text>
</comment>
<dbReference type="InterPro" id="IPR004971">
    <property type="entry name" value="mRNA_G-N7_MeTrfase_dom"/>
</dbReference>
<name>A0AAV2TPB0_CALDB</name>
<comment type="subcellular location">
    <subcellularLocation>
        <location evidence="1 10">Nucleus</location>
    </subcellularLocation>
</comment>
<protein>
    <recommendedName>
        <fullName evidence="10">mRNA cap guanine-N(7) methyltransferase</fullName>
        <ecNumber evidence="10">2.1.1.56</ecNumber>
    </recommendedName>
    <alternativeName>
        <fullName evidence="10">mRNA (guanine-N(7))-methyltransferase</fullName>
    </alternativeName>
    <alternativeName>
        <fullName evidence="10">mRNA cap methyltransferase</fullName>
    </alternativeName>
</protein>
<dbReference type="InterPro" id="IPR016899">
    <property type="entry name" value="mRNA_G-N7_MeTrfase_euk"/>
</dbReference>
<feature type="binding site" evidence="11">
    <location>
        <position position="73"/>
    </location>
    <ligand>
        <name>S-adenosyl-L-methionine</name>
        <dbReference type="ChEBI" id="CHEBI:59789"/>
    </ligand>
</feature>
<evidence type="ECO:0000256" key="3">
    <source>
        <dbReference type="ARBA" id="ARBA00022664"/>
    </source>
</evidence>
<feature type="site" description="mRNA cap binding" evidence="12">
    <location>
        <position position="389"/>
    </location>
</feature>
<dbReference type="GO" id="GO:0005634">
    <property type="term" value="C:nucleus"/>
    <property type="evidence" value="ECO:0007669"/>
    <property type="project" value="UniProtKB-SubCell"/>
</dbReference>
<keyword evidence="3 10" id="KW-0507">mRNA processing</keyword>
<feature type="binding site" evidence="11">
    <location>
        <position position="95"/>
    </location>
    <ligand>
        <name>S-adenosyl-L-methionine</name>
        <dbReference type="ChEBI" id="CHEBI:59789"/>
    </ligand>
</feature>
<dbReference type="PROSITE" id="PS51562">
    <property type="entry name" value="RNA_CAP0_MT"/>
    <property type="match status" value="1"/>
</dbReference>
<evidence type="ECO:0000256" key="7">
    <source>
        <dbReference type="ARBA" id="ARBA00023042"/>
    </source>
</evidence>
<keyword evidence="7 10" id="KW-0506">mRNA capping</keyword>
<evidence type="ECO:0000256" key="10">
    <source>
        <dbReference type="PIRNR" id="PIRNR028762"/>
    </source>
</evidence>
<feature type="binding site" evidence="12">
    <location>
        <begin position="42"/>
        <end position="43"/>
    </location>
    <ligand>
        <name>mRNA</name>
        <dbReference type="ChEBI" id="CHEBI:33699"/>
    </ligand>
</feature>
<feature type="binding site" evidence="11">
    <location>
        <position position="46"/>
    </location>
    <ligand>
        <name>S-adenosyl-L-methionine</name>
        <dbReference type="ChEBI" id="CHEBI:59789"/>
    </ligand>
</feature>
<dbReference type="InterPro" id="IPR039753">
    <property type="entry name" value="RG7MT1"/>
</dbReference>
<proteinExistence type="inferred from homology"/>
<feature type="binding site" evidence="11">
    <location>
        <position position="153"/>
    </location>
    <ligand>
        <name>S-adenosyl-L-methionine</name>
        <dbReference type="ChEBI" id="CHEBI:59789"/>
    </ligand>
</feature>
<keyword evidence="2 10" id="KW-0489">Methyltransferase</keyword>
<feature type="site" description="mRNA cap binding" evidence="12">
    <location>
        <position position="152"/>
    </location>
</feature>
<evidence type="ECO:0000256" key="6">
    <source>
        <dbReference type="ARBA" id="ARBA00022884"/>
    </source>
</evidence>
<feature type="domain" description="MRNA cap 0 methyltransferase" evidence="13">
    <location>
        <begin position="33"/>
        <end position="397"/>
    </location>
</feature>
<sequence>MSTTEANSSHVINFYDRVARSPTRNSLIHRDQTRILYLRNFNNWIKSIFISEYLDKCRSRFRTNRISNALDLCCGKGGDQYKWALGAVNHVTFIDISSGSVDVCKSRYQQLCRRRYRLYTADFHVADCTKDLTETVFRDRVYDLISCQFSFHYAFESLTQARNFLKNVSSCLRNGGFYIATIPNAYELVRRANVAYKSLQTQANTDSTTEPSSISFGNSVYSVNIPSTSFSIRQLDAGSDDKSVRPYLQFPLFGARYEFHLEGAVDCPEFLVYPPLLNHLAAEQGLFPVTDPIPFQEYFYEMLSNRTSSSEDPFELLTKMKALECWPNPSCSCDNDWQDDDDRRPKLVGSAEADAYAHVEQWVEKADDPKCCPFLGTLSKAEWDVVTLYSLVAFQKR</sequence>
<dbReference type="Proteomes" id="UP001497525">
    <property type="component" value="Unassembled WGS sequence"/>
</dbReference>
<dbReference type="GO" id="GO:0004482">
    <property type="term" value="F:mRNA 5'-cap (guanine-N7-)-methyltransferase activity"/>
    <property type="evidence" value="ECO:0007669"/>
    <property type="project" value="UniProtKB-EC"/>
</dbReference>
<feature type="site" description="mRNA cap binding" evidence="12">
    <location>
        <position position="107"/>
    </location>
</feature>
<evidence type="ECO:0000313" key="14">
    <source>
        <dbReference type="EMBL" id="CAL5138744.1"/>
    </source>
</evidence>
<evidence type="ECO:0000256" key="9">
    <source>
        <dbReference type="ARBA" id="ARBA00044712"/>
    </source>
</evidence>